<sequence length="76" mass="8415">MDQSAFLDSWSKLLNRHGCVVYLCKSCFDLAKGTLPWDTPVCGSPGRVDFPCGSIFSIFGPFLALFTLLCSLKYKT</sequence>
<dbReference type="GO" id="GO:0016740">
    <property type="term" value="F:transferase activity"/>
    <property type="evidence" value="ECO:0007669"/>
    <property type="project" value="UniProtKB-KW"/>
</dbReference>
<reference evidence="3" key="1">
    <citation type="submission" date="2014-09" db="EMBL/GenBank/DDBJ databases">
        <authorList>
            <person name="Mudge J."/>
            <person name="Ramaraj T."/>
            <person name="Lindquist I.E."/>
            <person name="Bharti A.K."/>
            <person name="Sundararajan A."/>
            <person name="Cameron C.T."/>
            <person name="Woodward J.E."/>
            <person name="May G.D."/>
            <person name="Brubaker C."/>
            <person name="Broadhvest J."/>
            <person name="Wilkins T.A."/>
        </authorList>
    </citation>
    <scope>NUCLEOTIDE SEQUENCE</scope>
    <source>
        <strain evidence="3">cv. AKA8401</strain>
    </source>
</reference>
<protein>
    <submittedName>
        <fullName evidence="2">Octanoyltransferase</fullName>
    </submittedName>
</protein>
<evidence type="ECO:0000313" key="3">
    <source>
        <dbReference type="Proteomes" id="UP000032142"/>
    </source>
</evidence>
<dbReference type="AlphaFoldDB" id="A0A0B0N682"/>
<dbReference type="EMBL" id="JRRC01472227">
    <property type="protein sequence ID" value="KHG07334.1"/>
    <property type="molecule type" value="Genomic_DNA"/>
</dbReference>
<organism evidence="2 3">
    <name type="scientific">Gossypium arboreum</name>
    <name type="common">Tree cotton</name>
    <name type="synonym">Gossypium nanking</name>
    <dbReference type="NCBI Taxonomy" id="29729"/>
    <lineage>
        <taxon>Eukaryota</taxon>
        <taxon>Viridiplantae</taxon>
        <taxon>Streptophyta</taxon>
        <taxon>Embryophyta</taxon>
        <taxon>Tracheophyta</taxon>
        <taxon>Spermatophyta</taxon>
        <taxon>Magnoliopsida</taxon>
        <taxon>eudicotyledons</taxon>
        <taxon>Gunneridae</taxon>
        <taxon>Pentapetalae</taxon>
        <taxon>rosids</taxon>
        <taxon>malvids</taxon>
        <taxon>Malvales</taxon>
        <taxon>Malvaceae</taxon>
        <taxon>Malvoideae</taxon>
        <taxon>Gossypium</taxon>
    </lineage>
</organism>
<evidence type="ECO:0000313" key="2">
    <source>
        <dbReference type="EMBL" id="KHG07334.1"/>
    </source>
</evidence>
<feature type="transmembrane region" description="Helical" evidence="1">
    <location>
        <begin position="54"/>
        <end position="72"/>
    </location>
</feature>
<proteinExistence type="predicted"/>
<keyword evidence="3" id="KW-1185">Reference proteome</keyword>
<evidence type="ECO:0000256" key="1">
    <source>
        <dbReference type="SAM" id="Phobius"/>
    </source>
</evidence>
<name>A0A0B0N682_GOSAR</name>
<keyword evidence="1" id="KW-1133">Transmembrane helix</keyword>
<keyword evidence="1" id="KW-0812">Transmembrane</keyword>
<keyword evidence="2" id="KW-0808">Transferase</keyword>
<keyword evidence="1" id="KW-0472">Membrane</keyword>
<comment type="caution">
    <text evidence="2">The sequence shown here is derived from an EMBL/GenBank/DDBJ whole genome shotgun (WGS) entry which is preliminary data.</text>
</comment>
<accession>A0A0B0N682</accession>
<gene>
    <name evidence="2" type="ORF">F383_34131</name>
</gene>
<dbReference type="Proteomes" id="UP000032142">
    <property type="component" value="Unassembled WGS sequence"/>
</dbReference>